<dbReference type="EMBL" id="CP053452">
    <property type="protein sequence ID" value="QJW97102.1"/>
    <property type="molecule type" value="Genomic_DNA"/>
</dbReference>
<keyword evidence="3" id="KW-1185">Reference proteome</keyword>
<feature type="compositionally biased region" description="Basic and acidic residues" evidence="1">
    <location>
        <begin position="191"/>
        <end position="201"/>
    </location>
</feature>
<evidence type="ECO:0000313" key="3">
    <source>
        <dbReference type="Proteomes" id="UP000503447"/>
    </source>
</evidence>
<feature type="region of interest" description="Disordered" evidence="1">
    <location>
        <begin position="186"/>
        <end position="216"/>
    </location>
</feature>
<dbReference type="Proteomes" id="UP000503447">
    <property type="component" value="Chromosome"/>
</dbReference>
<feature type="region of interest" description="Disordered" evidence="1">
    <location>
        <begin position="1"/>
        <end position="38"/>
    </location>
</feature>
<proteinExistence type="predicted"/>
<name>A0A6M5YW16_9BACT</name>
<organism evidence="2 3">
    <name type="scientific">Frigoriglobus tundricola</name>
    <dbReference type="NCBI Taxonomy" id="2774151"/>
    <lineage>
        <taxon>Bacteria</taxon>
        <taxon>Pseudomonadati</taxon>
        <taxon>Planctomycetota</taxon>
        <taxon>Planctomycetia</taxon>
        <taxon>Gemmatales</taxon>
        <taxon>Gemmataceae</taxon>
        <taxon>Frigoriglobus</taxon>
    </lineage>
</organism>
<accession>A0A6M5YW16</accession>
<evidence type="ECO:0000256" key="1">
    <source>
        <dbReference type="SAM" id="MobiDB-lite"/>
    </source>
</evidence>
<feature type="compositionally biased region" description="Basic residues" evidence="1">
    <location>
        <begin position="1"/>
        <end position="16"/>
    </location>
</feature>
<dbReference type="AlphaFoldDB" id="A0A6M5YW16"/>
<feature type="region of interest" description="Disordered" evidence="1">
    <location>
        <begin position="410"/>
        <end position="456"/>
    </location>
</feature>
<feature type="compositionally biased region" description="Low complexity" evidence="1">
    <location>
        <begin position="23"/>
        <end position="38"/>
    </location>
</feature>
<gene>
    <name evidence="2" type="ORF">FTUN_4667</name>
</gene>
<evidence type="ECO:0000313" key="2">
    <source>
        <dbReference type="EMBL" id="QJW97102.1"/>
    </source>
</evidence>
<reference evidence="3" key="1">
    <citation type="submission" date="2020-05" db="EMBL/GenBank/DDBJ databases">
        <title>Frigoriglobus tundricola gen. nov., sp. nov., a psychrotolerant cellulolytic planctomycete of the family Gemmataceae with two divergent copies of 16S rRNA gene.</title>
        <authorList>
            <person name="Kulichevskaya I.S."/>
            <person name="Ivanova A.A."/>
            <person name="Naumoff D.G."/>
            <person name="Beletsky A.V."/>
            <person name="Rijpstra W.I.C."/>
            <person name="Sinninghe Damste J.S."/>
            <person name="Mardanov A.V."/>
            <person name="Ravin N.V."/>
            <person name="Dedysh S.N."/>
        </authorList>
    </citation>
    <scope>NUCLEOTIDE SEQUENCE [LARGE SCALE GENOMIC DNA]</scope>
    <source>
        <strain evidence="3">PL17</strain>
    </source>
</reference>
<protein>
    <submittedName>
        <fullName evidence="2">Uncharacterized protein</fullName>
    </submittedName>
</protein>
<sequence>MLIPRNGRRNVRRAAHRPSSVLSWTSRIPSPSSSRAHSRWPGVWFTVACPRPSADSRAYPDHSSVYTVAPSSVCSVTNAIRVSWSVRSTTSRTMAPVSRLTTPTTGGRSLAKFPCPRRLLARRRGGSSGFGCRTPFFPRILEHLVRFGLRAGDRADLRGGSRGAFLEPVPQIQQVHPIAPQFSRQLSGRGSLREPAEDQNPRGRGPTGAVERGSGVRIEHPTAMGASVVQDRCPMPGLNPHPIGPVAPRARQTVGVQQIDQIPVARAWVHQVHDREVHLPASKTTATEHRRTLTLDRGMGKDQFHPDGLMSQEVWVLSSAPCRNRFEWKTTIHRRDARRCVSLLEPTRRHRLPTHATPRCGIPRPVGRTWDLFFEIGSSTASGARPIWTPWRRSGRGCLGPRPCSGTFCPARPRPSRSASGVSRGTGRVRWRTNWPTASARPPFVSRGSRRRARTP</sequence>
<dbReference type="KEGG" id="ftj:FTUN_4667"/>